<protein>
    <submittedName>
        <fullName evidence="1">Uncharacterized protein</fullName>
    </submittedName>
</protein>
<dbReference type="OrthoDB" id="10262413at2759"/>
<name>A0A067PRB1_9AGAM</name>
<dbReference type="GO" id="GO:0004029">
    <property type="term" value="F:aldehyde dehydrogenase (NAD+) activity"/>
    <property type="evidence" value="ECO:0007669"/>
    <property type="project" value="TreeGrafter"/>
</dbReference>
<accession>A0A067PRB1</accession>
<dbReference type="HOGENOM" id="CLU_007383_12_1_1"/>
<dbReference type="InterPro" id="IPR051783">
    <property type="entry name" value="NAD(P)-dependent_oxidoreduct"/>
</dbReference>
<proteinExistence type="predicted"/>
<dbReference type="PANTHER" id="PTHR48079">
    <property type="entry name" value="PROTEIN YEEZ"/>
    <property type="match status" value="1"/>
</dbReference>
<dbReference type="EMBL" id="KL197720">
    <property type="protein sequence ID" value="KDQ57353.1"/>
    <property type="molecule type" value="Genomic_DNA"/>
</dbReference>
<evidence type="ECO:0000313" key="1">
    <source>
        <dbReference type="EMBL" id="KDQ57353.1"/>
    </source>
</evidence>
<dbReference type="InterPro" id="IPR036291">
    <property type="entry name" value="NAD(P)-bd_dom_sf"/>
</dbReference>
<dbReference type="STRING" id="933084.A0A067PRB1"/>
<dbReference type="Gene3D" id="3.40.50.720">
    <property type="entry name" value="NAD(P)-binding Rossmann-like Domain"/>
    <property type="match status" value="1"/>
</dbReference>
<sequence length="370" mass="40226">MAATHTQIFLTGATGKLLPYFHYIHYNVDFILIPGYIGGTILTRLLSHPKFNTFKITVLVRDQAKAKRLETLNITAEVGSHSDLARLEELASNADVVFAAANCDDLEAAQAINKGLKKRKEATGNLPILIHTSGTAVVCDDAAGMTGSEIIYSDANPIQIESLASTQPHREVDLSIVDAGIKGYLRSYIVLPSTVWGLASGPLVDMKLQNPHSQQIPGMIKIGLARGQGATIGQGRNLWPNVEINELGDLYMLLFDAALSNPSVPHGREGYYFGAADEHVLSDIYETVSKELYGNGVGKGVEPTLLTRDEAIKFFGNEWLATKVMGGNSRCRADQPRQLLGWKPEKGTSDMVDSIKAEVEVILARVHETT</sequence>
<keyword evidence="2" id="KW-1185">Reference proteome</keyword>
<reference evidence="2" key="1">
    <citation type="journal article" date="2014" name="Proc. Natl. Acad. Sci. U.S.A.">
        <title>Extensive sampling of basidiomycete genomes demonstrates inadequacy of the white-rot/brown-rot paradigm for wood decay fungi.</title>
        <authorList>
            <person name="Riley R."/>
            <person name="Salamov A.A."/>
            <person name="Brown D.W."/>
            <person name="Nagy L.G."/>
            <person name="Floudas D."/>
            <person name="Held B.W."/>
            <person name="Levasseur A."/>
            <person name="Lombard V."/>
            <person name="Morin E."/>
            <person name="Otillar R."/>
            <person name="Lindquist E.A."/>
            <person name="Sun H."/>
            <person name="LaButti K.M."/>
            <person name="Schmutz J."/>
            <person name="Jabbour D."/>
            <person name="Luo H."/>
            <person name="Baker S.E."/>
            <person name="Pisabarro A.G."/>
            <person name="Walton J.D."/>
            <person name="Blanchette R.A."/>
            <person name="Henrissat B."/>
            <person name="Martin F."/>
            <person name="Cullen D."/>
            <person name="Hibbett D.S."/>
            <person name="Grigoriev I.V."/>
        </authorList>
    </citation>
    <scope>NUCLEOTIDE SEQUENCE [LARGE SCALE GENOMIC DNA]</scope>
    <source>
        <strain evidence="2">MUCL 33604</strain>
    </source>
</reference>
<evidence type="ECO:0000313" key="2">
    <source>
        <dbReference type="Proteomes" id="UP000027265"/>
    </source>
</evidence>
<dbReference type="AlphaFoldDB" id="A0A067PRB1"/>
<dbReference type="PANTHER" id="PTHR48079:SF6">
    <property type="entry name" value="NAD(P)-BINDING DOMAIN-CONTAINING PROTEIN-RELATED"/>
    <property type="match status" value="1"/>
</dbReference>
<dbReference type="InParanoid" id="A0A067PRB1"/>
<organism evidence="1 2">
    <name type="scientific">Jaapia argillacea MUCL 33604</name>
    <dbReference type="NCBI Taxonomy" id="933084"/>
    <lineage>
        <taxon>Eukaryota</taxon>
        <taxon>Fungi</taxon>
        <taxon>Dikarya</taxon>
        <taxon>Basidiomycota</taxon>
        <taxon>Agaricomycotina</taxon>
        <taxon>Agaricomycetes</taxon>
        <taxon>Agaricomycetidae</taxon>
        <taxon>Jaapiales</taxon>
        <taxon>Jaapiaceae</taxon>
        <taxon>Jaapia</taxon>
    </lineage>
</organism>
<dbReference type="Proteomes" id="UP000027265">
    <property type="component" value="Unassembled WGS sequence"/>
</dbReference>
<dbReference type="SUPFAM" id="SSF51735">
    <property type="entry name" value="NAD(P)-binding Rossmann-fold domains"/>
    <property type="match status" value="1"/>
</dbReference>
<gene>
    <name evidence="1" type="ORF">JAAARDRAFT_293117</name>
</gene>
<dbReference type="GO" id="GO:0005737">
    <property type="term" value="C:cytoplasm"/>
    <property type="evidence" value="ECO:0007669"/>
    <property type="project" value="TreeGrafter"/>
</dbReference>